<reference evidence="2" key="1">
    <citation type="submission" date="2023-03" db="EMBL/GenBank/DDBJ databases">
        <title>Massive genome expansion in bonnet fungi (Mycena s.s.) driven by repeated elements and novel gene families across ecological guilds.</title>
        <authorList>
            <consortium name="Lawrence Berkeley National Laboratory"/>
            <person name="Harder C.B."/>
            <person name="Miyauchi S."/>
            <person name="Viragh M."/>
            <person name="Kuo A."/>
            <person name="Thoen E."/>
            <person name="Andreopoulos B."/>
            <person name="Lu D."/>
            <person name="Skrede I."/>
            <person name="Drula E."/>
            <person name="Henrissat B."/>
            <person name="Morin E."/>
            <person name="Kohler A."/>
            <person name="Barry K."/>
            <person name="LaButti K."/>
            <person name="Morin E."/>
            <person name="Salamov A."/>
            <person name="Lipzen A."/>
            <person name="Mereny Z."/>
            <person name="Hegedus B."/>
            <person name="Baldrian P."/>
            <person name="Stursova M."/>
            <person name="Weitz H."/>
            <person name="Taylor A."/>
            <person name="Grigoriev I.V."/>
            <person name="Nagy L.G."/>
            <person name="Martin F."/>
            <person name="Kauserud H."/>
        </authorList>
    </citation>
    <scope>NUCLEOTIDE SEQUENCE</scope>
    <source>
        <strain evidence="2">CBHHK182m</strain>
    </source>
</reference>
<protein>
    <submittedName>
        <fullName evidence="2">Uncharacterized protein</fullName>
    </submittedName>
</protein>
<dbReference type="Proteomes" id="UP001215598">
    <property type="component" value="Unassembled WGS sequence"/>
</dbReference>
<feature type="compositionally biased region" description="Low complexity" evidence="1">
    <location>
        <begin position="169"/>
        <end position="200"/>
    </location>
</feature>
<sequence>MDQQPSEPPGKKQSDPVADVAAQQRVASLRPSTSRQAASDSKPTPRAPSNKAPKPKKASKSAPSTASAALTPTAASAARSVHVPASGSTPLGKGPPWLPSHMAVTGTRGPAATMEETGDEGDRPAQSNAAFISAKSQAPFSPSPSASAAPRAANTNVKGKGRQLPSRTPSDTSKAPISSSPSSLTSISSQSGSIRSQGSGRNDPKADDTPAVANPPPRVAASPIDDSSIDLYKESLIGAVARYHHAFDPKVDDDPLVYYGAVDGELNDFDSTATLALRDAVIRYQWPHHSLDWDRLSDLIARVALVDVASALVVLTGRGFSLTLGAHYRLRGPQI</sequence>
<feature type="compositionally biased region" description="Low complexity" evidence="1">
    <location>
        <begin position="133"/>
        <end position="153"/>
    </location>
</feature>
<proteinExistence type="predicted"/>
<keyword evidence="3" id="KW-1185">Reference proteome</keyword>
<evidence type="ECO:0000256" key="1">
    <source>
        <dbReference type="SAM" id="MobiDB-lite"/>
    </source>
</evidence>
<gene>
    <name evidence="2" type="ORF">B0H16DRAFT_1746393</name>
</gene>
<feature type="region of interest" description="Disordered" evidence="1">
    <location>
        <begin position="1"/>
        <end position="225"/>
    </location>
</feature>
<dbReference type="EMBL" id="JARKIB010000439">
    <property type="protein sequence ID" value="KAJ7707947.1"/>
    <property type="molecule type" value="Genomic_DNA"/>
</dbReference>
<comment type="caution">
    <text evidence="2">The sequence shown here is derived from an EMBL/GenBank/DDBJ whole genome shotgun (WGS) entry which is preliminary data.</text>
</comment>
<feature type="compositionally biased region" description="Low complexity" evidence="1">
    <location>
        <begin position="60"/>
        <end position="78"/>
    </location>
</feature>
<evidence type="ECO:0000313" key="3">
    <source>
        <dbReference type="Proteomes" id="UP001215598"/>
    </source>
</evidence>
<dbReference type="AlphaFoldDB" id="A0AAD7GYN0"/>
<accession>A0AAD7GYN0</accession>
<evidence type="ECO:0000313" key="2">
    <source>
        <dbReference type="EMBL" id="KAJ7707947.1"/>
    </source>
</evidence>
<feature type="compositionally biased region" description="Polar residues" evidence="1">
    <location>
        <begin position="30"/>
        <end position="42"/>
    </location>
</feature>
<name>A0AAD7GYN0_9AGAR</name>
<organism evidence="2 3">
    <name type="scientific">Mycena metata</name>
    <dbReference type="NCBI Taxonomy" id="1033252"/>
    <lineage>
        <taxon>Eukaryota</taxon>
        <taxon>Fungi</taxon>
        <taxon>Dikarya</taxon>
        <taxon>Basidiomycota</taxon>
        <taxon>Agaricomycotina</taxon>
        <taxon>Agaricomycetes</taxon>
        <taxon>Agaricomycetidae</taxon>
        <taxon>Agaricales</taxon>
        <taxon>Marasmiineae</taxon>
        <taxon>Mycenaceae</taxon>
        <taxon>Mycena</taxon>
    </lineage>
</organism>